<accession>A0A855X2U3</accession>
<evidence type="ECO:0000313" key="1">
    <source>
        <dbReference type="EMBL" id="PWB67833.1"/>
    </source>
</evidence>
<sequence length="123" mass="13605">MKRRKEDLAAALTLPVATFQLAEWGETAVVYVRMKAGADATPLLAGLPGDMCQCPHWGYVLEGAVHVRYASGEEEVCRAGEAFYWPAGHTVWVKEDTSFMEFSPSRELKRVYDHVGQKVTSAA</sequence>
<evidence type="ECO:0008006" key="3">
    <source>
        <dbReference type="Google" id="ProtNLM"/>
    </source>
</evidence>
<comment type="caution">
    <text evidence="1">The sequence shown here is derived from an EMBL/GenBank/DDBJ whole genome shotgun (WGS) entry which is preliminary data.</text>
</comment>
<dbReference type="InterPro" id="IPR011051">
    <property type="entry name" value="RmlC_Cupin_sf"/>
</dbReference>
<dbReference type="Gene3D" id="2.60.120.10">
    <property type="entry name" value="Jelly Rolls"/>
    <property type="match status" value="1"/>
</dbReference>
<dbReference type="EMBL" id="PQAP01000229">
    <property type="protein sequence ID" value="PWB67833.1"/>
    <property type="molecule type" value="Genomic_DNA"/>
</dbReference>
<reference evidence="1 2" key="1">
    <citation type="journal article" date="2018" name="ISME J.">
        <title>A methanotrophic archaeon couples anaerobic oxidation of methane to Fe(III) reduction.</title>
        <authorList>
            <person name="Cai C."/>
            <person name="Leu A.O."/>
            <person name="Xie G.J."/>
            <person name="Guo J."/>
            <person name="Feng Y."/>
            <person name="Zhao J.X."/>
            <person name="Tyson G.W."/>
            <person name="Yuan Z."/>
            <person name="Hu S."/>
        </authorList>
    </citation>
    <scope>NUCLEOTIDE SEQUENCE [LARGE SCALE GENOMIC DNA]</scope>
    <source>
        <strain evidence="1">FeB_12</strain>
    </source>
</reference>
<name>A0A855X2U3_9BACT</name>
<dbReference type="Proteomes" id="UP000250918">
    <property type="component" value="Unassembled WGS sequence"/>
</dbReference>
<dbReference type="SUPFAM" id="SSF51182">
    <property type="entry name" value="RmlC-like cupins"/>
    <property type="match status" value="1"/>
</dbReference>
<dbReference type="AlphaFoldDB" id="A0A855X2U3"/>
<proteinExistence type="predicted"/>
<dbReference type="InterPro" id="IPR014710">
    <property type="entry name" value="RmlC-like_jellyroll"/>
</dbReference>
<organism evidence="1 2">
    <name type="scientific">candidate division GN15 bacterium</name>
    <dbReference type="NCBI Taxonomy" id="2072418"/>
    <lineage>
        <taxon>Bacteria</taxon>
        <taxon>candidate division GN15</taxon>
    </lineage>
</organism>
<protein>
    <recommendedName>
        <fullName evidence="3">Cupin domain-containing protein</fullName>
    </recommendedName>
</protein>
<gene>
    <name evidence="1" type="ORF">C3F09_12745</name>
</gene>
<evidence type="ECO:0000313" key="2">
    <source>
        <dbReference type="Proteomes" id="UP000250918"/>
    </source>
</evidence>